<dbReference type="Proteomes" id="UP000824264">
    <property type="component" value="Unassembled WGS sequence"/>
</dbReference>
<evidence type="ECO:0000313" key="2">
    <source>
        <dbReference type="Proteomes" id="UP000824264"/>
    </source>
</evidence>
<organism evidence="1 2">
    <name type="scientific">Candidatus Bilophila faecipullorum</name>
    <dbReference type="NCBI Taxonomy" id="2838482"/>
    <lineage>
        <taxon>Bacteria</taxon>
        <taxon>Pseudomonadati</taxon>
        <taxon>Thermodesulfobacteriota</taxon>
        <taxon>Desulfovibrionia</taxon>
        <taxon>Desulfovibrionales</taxon>
        <taxon>Desulfovibrionaceae</taxon>
        <taxon>Bilophila</taxon>
    </lineage>
</organism>
<evidence type="ECO:0000313" key="1">
    <source>
        <dbReference type="EMBL" id="HIW78885.1"/>
    </source>
</evidence>
<accession>A0A9D1UA46</accession>
<dbReference type="Pfam" id="PF10758">
    <property type="entry name" value="DUF2586"/>
    <property type="match status" value="1"/>
</dbReference>
<reference evidence="1" key="1">
    <citation type="journal article" date="2021" name="PeerJ">
        <title>Extensive microbial diversity within the chicken gut microbiome revealed by metagenomics and culture.</title>
        <authorList>
            <person name="Gilroy R."/>
            <person name="Ravi A."/>
            <person name="Getino M."/>
            <person name="Pursley I."/>
            <person name="Horton D.L."/>
            <person name="Alikhan N.F."/>
            <person name="Baker D."/>
            <person name="Gharbi K."/>
            <person name="Hall N."/>
            <person name="Watson M."/>
            <person name="Adriaenssens E.M."/>
            <person name="Foster-Nyarko E."/>
            <person name="Jarju S."/>
            <person name="Secka A."/>
            <person name="Antonio M."/>
            <person name="Oren A."/>
            <person name="Chaudhuri R.R."/>
            <person name="La Ragione R."/>
            <person name="Hildebrand F."/>
            <person name="Pallen M.J."/>
        </authorList>
    </citation>
    <scope>NUCLEOTIDE SEQUENCE</scope>
    <source>
        <strain evidence="1">ChiSxjej5B17-1746</strain>
    </source>
</reference>
<proteinExistence type="predicted"/>
<gene>
    <name evidence="1" type="ORF">H9874_07050</name>
</gene>
<name>A0A9D1UA46_9BACT</name>
<protein>
    <submittedName>
        <fullName evidence="1">DUF2586 family protein</fullName>
    </submittedName>
</protein>
<dbReference type="InterPro" id="IPR019694">
    <property type="entry name" value="Phage_HP1_Orf23"/>
</dbReference>
<dbReference type="EMBL" id="DXGI01000266">
    <property type="protein sequence ID" value="HIW78885.1"/>
    <property type="molecule type" value="Genomic_DNA"/>
</dbReference>
<reference evidence="1" key="2">
    <citation type="submission" date="2021-04" db="EMBL/GenBank/DDBJ databases">
        <authorList>
            <person name="Gilroy R."/>
        </authorList>
    </citation>
    <scope>NUCLEOTIDE SEQUENCE</scope>
    <source>
        <strain evidence="1">ChiSxjej5B17-1746</strain>
    </source>
</reference>
<sequence length="566" mass="59517">MGDVFEYLVDGTSGLAPGGVDGKAMVAGVCSKGQVGKAYLVGTRSDLVGMLGVGPLVDRLRDVLATAGQDAVVVAVPVQGQQGGYISSPIWSGGNGSYPAASVSGVPQKNADVVIEVLSAGQVGTATVRVSTDGGEAFGSPETVAAQLPIGVSDEATGATLLLPENALLEEGQRLRFAVRCAVGPVERVGDASSPLITVTGDVLAGAELSVQIVKGGDRNEGTYQLSVDGGDNYGKVRTIPVDGTVATDLGVTITFPAGDYVGGTTYACRLLPPEPSIVDVMAALESPLSVHDVEFVYIAAPSDSVDWAALSAKADELWNLHRPTYFKCEARLPRDGEDLNDFAAYLLAERQDFASRFVQVCCQYGEVADSTGLSKLRNWCGLQAGRVISIPVQRATGRVRDGNISQGTLPEGWETVQPTLEEAGYLTAKKYAGQSGAYWGDSRTMADATSDFRYEEVLRVVFKAVRKMRIAALKSMYDDLDPVVPDSDTGLGYLKANIAGALDTMVAAMPKELAGYSISIPSKQDYVNNGLAVEARLIGIGIIREIKLYASYAYAGTRGDTRLEG</sequence>
<comment type="caution">
    <text evidence="1">The sequence shown here is derived from an EMBL/GenBank/DDBJ whole genome shotgun (WGS) entry which is preliminary data.</text>
</comment>
<dbReference type="AlphaFoldDB" id="A0A9D1UA46"/>